<evidence type="ECO:0000313" key="3">
    <source>
        <dbReference type="Proteomes" id="UP000007815"/>
    </source>
</evidence>
<keyword evidence="1" id="KW-0812">Transmembrane</keyword>
<comment type="caution">
    <text evidence="2">The sequence shown here is derived from an EMBL/GenBank/DDBJ whole genome shotgun (WGS) entry which is preliminary data.</text>
</comment>
<feature type="transmembrane region" description="Helical" evidence="1">
    <location>
        <begin position="12"/>
        <end position="29"/>
    </location>
</feature>
<keyword evidence="1" id="KW-0472">Membrane</keyword>
<reference evidence="2 3" key="1">
    <citation type="submission" date="2009-12" db="EMBL/GenBank/DDBJ databases">
        <authorList>
            <person name="Lefebure T."/>
            <person name="Cornejo O.E."/>
            <person name="Pavinski Bitar P.D."/>
            <person name="Lang P."/>
            <person name="Stanhope M.J."/>
        </authorList>
    </citation>
    <scope>NUCLEOTIDE SEQUENCE [LARGE SCALE GENOMIC DNA]</scope>
    <source>
        <strain evidence="2 3">FA-1</strain>
    </source>
</reference>
<dbReference type="Proteomes" id="UP000007815">
    <property type="component" value="Unassembled WGS sequence"/>
</dbReference>
<gene>
    <name evidence="2" type="ORF">SRA_09556</name>
</gene>
<evidence type="ECO:0000313" key="2">
    <source>
        <dbReference type="EMBL" id="EJN94771.1"/>
    </source>
</evidence>
<keyword evidence="1" id="KW-1133">Transmembrane helix</keyword>
<evidence type="ECO:0000256" key="1">
    <source>
        <dbReference type="SAM" id="Phobius"/>
    </source>
</evidence>
<sequence length="32" mass="4033">MWIFHLQLWKTFVFYGKIFLLQIFIGAHYDKK</sequence>
<name>A0ABP2R0K1_STRRT</name>
<protein>
    <submittedName>
        <fullName evidence="2">Uncharacterized protein</fullName>
    </submittedName>
</protein>
<organism evidence="2 3">
    <name type="scientific">Streptococcus ratti FA-1 = DSM 20564</name>
    <dbReference type="NCBI Taxonomy" id="699248"/>
    <lineage>
        <taxon>Bacteria</taxon>
        <taxon>Bacillati</taxon>
        <taxon>Bacillota</taxon>
        <taxon>Bacilli</taxon>
        <taxon>Lactobacillales</taxon>
        <taxon>Streptococcaceae</taxon>
        <taxon>Streptococcus</taxon>
    </lineage>
</organism>
<dbReference type="EMBL" id="AJTZ01000005">
    <property type="protein sequence ID" value="EJN94771.1"/>
    <property type="molecule type" value="Genomic_DNA"/>
</dbReference>
<keyword evidence="3" id="KW-1185">Reference proteome</keyword>
<accession>A0ABP2R0K1</accession>
<proteinExistence type="predicted"/>